<evidence type="ECO:0000259" key="3">
    <source>
        <dbReference type="PROSITE" id="PS50977"/>
    </source>
</evidence>
<evidence type="ECO:0000256" key="2">
    <source>
        <dbReference type="PROSITE-ProRule" id="PRU00335"/>
    </source>
</evidence>
<organism evidence="4 5">
    <name type="scientific">Lactobacillus amylovorus</name>
    <dbReference type="NCBI Taxonomy" id="1604"/>
    <lineage>
        <taxon>Bacteria</taxon>
        <taxon>Bacillati</taxon>
        <taxon>Bacillota</taxon>
        <taxon>Bacilli</taxon>
        <taxon>Lactobacillales</taxon>
        <taxon>Lactobacillaceae</taxon>
        <taxon>Lactobacillus</taxon>
    </lineage>
</organism>
<dbReference type="SUPFAM" id="SSF46689">
    <property type="entry name" value="Homeodomain-like"/>
    <property type="match status" value="1"/>
</dbReference>
<dbReference type="GO" id="GO:0003677">
    <property type="term" value="F:DNA binding"/>
    <property type="evidence" value="ECO:0007669"/>
    <property type="project" value="UniProtKB-UniRule"/>
</dbReference>
<dbReference type="Gene3D" id="1.10.357.10">
    <property type="entry name" value="Tetracycline Repressor, domain 2"/>
    <property type="match status" value="1"/>
</dbReference>
<evidence type="ECO:0000313" key="4">
    <source>
        <dbReference type="EMBL" id="MDB6258372.1"/>
    </source>
</evidence>
<feature type="DNA-binding region" description="H-T-H motif" evidence="2">
    <location>
        <begin position="18"/>
        <end position="37"/>
    </location>
</feature>
<dbReference type="RefSeq" id="WP_271868121.1">
    <property type="nucleotide sequence ID" value="NZ_JAOTGX010000009.1"/>
</dbReference>
<sequence length="168" mass="18811">MVEYGYELFNDGGFSNITMNKIAKAGHFSIMSVYYAFNSKDDLENEILSIALGIFKSKLSYKTVSSVSNLNSRLLAAFKEVPGLLHEVIYNNEVVINRLTSIIAPLLADSVHTDIRTDLFLVCSTMSLTQNIDLKIKSQKMLKIIESMTKNLNPILCPDDNEPEKLQA</sequence>
<dbReference type="InterPro" id="IPR009057">
    <property type="entry name" value="Homeodomain-like_sf"/>
</dbReference>
<comment type="caution">
    <text evidence="4">The sequence shown here is derived from an EMBL/GenBank/DDBJ whole genome shotgun (WGS) entry which is preliminary data.</text>
</comment>
<protein>
    <submittedName>
        <fullName evidence="4">TetR/AcrR family transcriptional regulator</fullName>
    </submittedName>
</protein>
<proteinExistence type="predicted"/>
<dbReference type="AlphaFoldDB" id="A0A9X4AAV7"/>
<dbReference type="PROSITE" id="PS50977">
    <property type="entry name" value="HTH_TETR_2"/>
    <property type="match status" value="1"/>
</dbReference>
<dbReference type="EMBL" id="JAOTGY010000011">
    <property type="protein sequence ID" value="MDB6258372.1"/>
    <property type="molecule type" value="Genomic_DNA"/>
</dbReference>
<reference evidence="4" key="1">
    <citation type="journal article" date="2022" name="Microorganisms">
        <title>Antibiotic Susceptibility, Resistance Gene Determinants and Corresponding Genomic Regions in Lactobacillus amylovorus Isolates Derived from Wild Boars and Domestic Pigs.</title>
        <authorList>
            <person name="Moravkova M."/>
            <person name="Kostovova I."/>
            <person name="Kavanova K."/>
            <person name="Pechar R."/>
            <person name="Stanek S."/>
            <person name="Brychta A."/>
            <person name="Zeman M."/>
            <person name="Kubasova T."/>
        </authorList>
    </citation>
    <scope>NUCLEOTIDE SEQUENCE</scope>
    <source>
        <strain evidence="4">M490A</strain>
    </source>
</reference>
<keyword evidence="1 2" id="KW-0238">DNA-binding</keyword>
<dbReference type="InterPro" id="IPR001647">
    <property type="entry name" value="HTH_TetR"/>
</dbReference>
<accession>A0A9X4AAV7</accession>
<reference evidence="4" key="2">
    <citation type="submission" date="2022-10" db="EMBL/GenBank/DDBJ databases">
        <authorList>
            <person name="Kostovova I."/>
            <person name="Moravkova M."/>
            <person name="Pechar R."/>
        </authorList>
    </citation>
    <scope>NUCLEOTIDE SEQUENCE</scope>
    <source>
        <strain evidence="4">M490A</strain>
    </source>
</reference>
<evidence type="ECO:0000256" key="1">
    <source>
        <dbReference type="ARBA" id="ARBA00023125"/>
    </source>
</evidence>
<evidence type="ECO:0000313" key="5">
    <source>
        <dbReference type="Proteomes" id="UP001141981"/>
    </source>
</evidence>
<feature type="domain" description="HTH tetR-type" evidence="3">
    <location>
        <begin position="1"/>
        <end position="55"/>
    </location>
</feature>
<gene>
    <name evidence="4" type="ORF">ODU72_06760</name>
</gene>
<name>A0A9X4AAV7_LACAM</name>
<dbReference type="Proteomes" id="UP001141981">
    <property type="component" value="Unassembled WGS sequence"/>
</dbReference>
<dbReference type="Pfam" id="PF00440">
    <property type="entry name" value="TetR_N"/>
    <property type="match status" value="1"/>
</dbReference>